<dbReference type="Gene3D" id="3.50.50.60">
    <property type="entry name" value="FAD/NAD(P)-binding domain"/>
    <property type="match status" value="2"/>
</dbReference>
<proteinExistence type="predicted"/>
<evidence type="ECO:0000313" key="1">
    <source>
        <dbReference type="EMBL" id="UPT89194.1"/>
    </source>
</evidence>
<dbReference type="AlphaFoldDB" id="A0A8T5VPI8"/>
<accession>A0A8T5VPI8</accession>
<protein>
    <submittedName>
        <fullName evidence="1">FAD-dependent oxidoreductase</fullName>
    </submittedName>
</protein>
<sequence length="443" mass="48743">MKKRAIVIGAGPAGTSAAFRLKQAGCDVRLIERDAQVGGRTRSLHQNGFIMDIGAGLMPGTSKAVFSMMDDADLGDMLEPMHAPTAIWRDGTLHYLEATNMASSIMKTKLFSLASKFRMLAAAWPMMRMWNYLNFENLGRSAPFDTENESLAGYTRRVLNQELLDYLINPMQKVLYVTSAERASIVDLFWSAKSKFAGGAFCVRGGMGRIVDLVCVQLNVSLNTEVLSVDETGDKVEVKMRDANGAESTDTVDICVIATPANVVPKIDRGLSPASQNYLSTLHYSMLSDVHVQLKERTSERAVLIMVPDSADKDLCGILVDHNKGSDRAPAGKGSLSIYLHDEWVRKNWALSDEEVFRIAMAKGERVMPGITKLVEGYHVQRCEFGATISHPGGYKKMAKFIDGLDMKRRVQLAGDYFSLSSVNAAVTSGELVAKRLIQNYVH</sequence>
<dbReference type="SUPFAM" id="SSF51905">
    <property type="entry name" value="FAD/NAD(P)-binding domain"/>
    <property type="match status" value="1"/>
</dbReference>
<dbReference type="RefSeq" id="WP_166103167.1">
    <property type="nucleotide sequence ID" value="NZ_CP096255.1"/>
</dbReference>
<dbReference type="InterPro" id="IPR002937">
    <property type="entry name" value="Amino_oxidase"/>
</dbReference>
<dbReference type="GO" id="GO:0016491">
    <property type="term" value="F:oxidoreductase activity"/>
    <property type="evidence" value="ECO:0007669"/>
    <property type="project" value="InterPro"/>
</dbReference>
<evidence type="ECO:0000313" key="2">
    <source>
        <dbReference type="Proteomes" id="UP000551709"/>
    </source>
</evidence>
<dbReference type="InterPro" id="IPR050464">
    <property type="entry name" value="Zeta_carotene_desat/Oxidored"/>
</dbReference>
<dbReference type="Gene3D" id="3.90.660.20">
    <property type="entry name" value="Protoporphyrinogen oxidase, mitochondrial, domain 2"/>
    <property type="match status" value="1"/>
</dbReference>
<organism evidence="1 2">
    <name type="scientific">Bradyrhizobium barranii subsp. apii</name>
    <dbReference type="NCBI Taxonomy" id="2819348"/>
    <lineage>
        <taxon>Bacteria</taxon>
        <taxon>Pseudomonadati</taxon>
        <taxon>Pseudomonadota</taxon>
        <taxon>Alphaproteobacteria</taxon>
        <taxon>Hyphomicrobiales</taxon>
        <taxon>Nitrobacteraceae</taxon>
        <taxon>Bradyrhizobium</taxon>
        <taxon>Bradyrhizobium barranii</taxon>
    </lineage>
</organism>
<dbReference type="Pfam" id="PF01593">
    <property type="entry name" value="Amino_oxidase"/>
    <property type="match status" value="1"/>
</dbReference>
<reference evidence="1 2" key="1">
    <citation type="journal article" date="2017" name="Syst. Appl. Microbiol.">
        <title>Soybeans inoculated with root zone soils of Canadian native legumes harbour diverse and novel Bradyrhizobium spp. that possess agricultural potential.</title>
        <authorList>
            <person name="Bromfield E.S.P."/>
            <person name="Cloutier S."/>
            <person name="Tambong J.T."/>
            <person name="Tran Thi T.V."/>
        </authorList>
    </citation>
    <scope>NUCLEOTIDE SEQUENCE [LARGE SCALE GENOMIC DNA]</scope>
    <source>
        <strain evidence="1 2">1S5</strain>
    </source>
</reference>
<dbReference type="EMBL" id="CP096255">
    <property type="protein sequence ID" value="UPT89194.1"/>
    <property type="molecule type" value="Genomic_DNA"/>
</dbReference>
<dbReference type="Gene3D" id="1.10.3110.10">
    <property type="entry name" value="protoporphyrinogen ix oxidase, domain 3"/>
    <property type="match status" value="1"/>
</dbReference>
<gene>
    <name evidence="1" type="ORF">HAP41_0000009550</name>
</gene>
<name>A0A8T5VPI8_9BRAD</name>
<dbReference type="InterPro" id="IPR036188">
    <property type="entry name" value="FAD/NAD-bd_sf"/>
</dbReference>
<dbReference type="Proteomes" id="UP000551709">
    <property type="component" value="Chromosome"/>
</dbReference>
<dbReference type="SUPFAM" id="SSF54373">
    <property type="entry name" value="FAD-linked reductases, C-terminal domain"/>
    <property type="match status" value="1"/>
</dbReference>
<dbReference type="PANTHER" id="PTHR42923">
    <property type="entry name" value="PROTOPORPHYRINOGEN OXIDASE"/>
    <property type="match status" value="1"/>
</dbReference>